<dbReference type="InterPro" id="IPR001611">
    <property type="entry name" value="Leu-rich_rpt"/>
</dbReference>
<dbReference type="InterPro" id="IPR032675">
    <property type="entry name" value="LRR_dom_sf"/>
</dbReference>
<reference evidence="2" key="1">
    <citation type="submission" date="2021-02" db="EMBL/GenBank/DDBJ databases">
        <authorList>
            <person name="Nowell W R."/>
        </authorList>
    </citation>
    <scope>NUCLEOTIDE SEQUENCE</scope>
</reference>
<dbReference type="SUPFAM" id="SSF52047">
    <property type="entry name" value="RNI-like"/>
    <property type="match status" value="1"/>
</dbReference>
<dbReference type="AlphaFoldDB" id="A0A815NIU7"/>
<dbReference type="Proteomes" id="UP000663829">
    <property type="component" value="Unassembled WGS sequence"/>
</dbReference>
<accession>A0A815NIU7</accession>
<comment type="caution">
    <text evidence="2">The sequence shown here is derived from an EMBL/GenBank/DDBJ whole genome shotgun (WGS) entry which is preliminary data.</text>
</comment>
<dbReference type="Proteomes" id="UP000681722">
    <property type="component" value="Unassembled WGS sequence"/>
</dbReference>
<proteinExistence type="predicted"/>
<dbReference type="Gene3D" id="3.80.10.10">
    <property type="entry name" value="Ribonuclease Inhibitor"/>
    <property type="match status" value="1"/>
</dbReference>
<evidence type="ECO:0000256" key="1">
    <source>
        <dbReference type="SAM" id="MobiDB-lite"/>
    </source>
</evidence>
<keyword evidence="4" id="KW-1185">Reference proteome</keyword>
<evidence type="ECO:0000313" key="2">
    <source>
        <dbReference type="EMBL" id="CAF1433755.1"/>
    </source>
</evidence>
<dbReference type="OrthoDB" id="120976at2759"/>
<gene>
    <name evidence="2" type="ORF">GPM918_LOCUS34107</name>
    <name evidence="3" type="ORF">SRO942_LOCUS34805</name>
</gene>
<dbReference type="EMBL" id="CAJNOQ010018666">
    <property type="protein sequence ID" value="CAF1433755.1"/>
    <property type="molecule type" value="Genomic_DNA"/>
</dbReference>
<protein>
    <submittedName>
        <fullName evidence="2">Uncharacterized protein</fullName>
    </submittedName>
</protein>
<organism evidence="2 4">
    <name type="scientific">Didymodactylos carnosus</name>
    <dbReference type="NCBI Taxonomy" id="1234261"/>
    <lineage>
        <taxon>Eukaryota</taxon>
        <taxon>Metazoa</taxon>
        <taxon>Spiralia</taxon>
        <taxon>Gnathifera</taxon>
        <taxon>Rotifera</taxon>
        <taxon>Eurotatoria</taxon>
        <taxon>Bdelloidea</taxon>
        <taxon>Philodinida</taxon>
        <taxon>Philodinidae</taxon>
        <taxon>Didymodactylos</taxon>
    </lineage>
</organism>
<dbReference type="Pfam" id="PF13516">
    <property type="entry name" value="LRR_6"/>
    <property type="match status" value="3"/>
</dbReference>
<feature type="region of interest" description="Disordered" evidence="1">
    <location>
        <begin position="185"/>
        <end position="209"/>
    </location>
</feature>
<dbReference type="SMART" id="SM00368">
    <property type="entry name" value="LRR_RI"/>
    <property type="match status" value="4"/>
</dbReference>
<name>A0A815NIU7_9BILA</name>
<dbReference type="EMBL" id="CAJOBC010084104">
    <property type="protein sequence ID" value="CAF4311771.1"/>
    <property type="molecule type" value="Genomic_DNA"/>
</dbReference>
<dbReference type="PANTHER" id="PTHR24114">
    <property type="entry name" value="LEUCINE RICH REPEAT FAMILY PROTEIN"/>
    <property type="match status" value="1"/>
</dbReference>
<evidence type="ECO:0000313" key="3">
    <source>
        <dbReference type="EMBL" id="CAF4311771.1"/>
    </source>
</evidence>
<sequence length="345" mass="38787">MAATSKAQCAKCEKNSGILTCDGCLEKLCRRCFNGHRQDLSKELDNVVYEHDMLKQQLEMPNENDSHRLLKQVDKWKNDSIDKINHLAGQCRTDLVKLLDKNKDWLTDRFLKITNRARKGRDDDDYDERDLSKWMNELKELKDELIEPSNFRVEENKQQSSWIQKIRVHEDLRDQAKDGYSKLQFSSLSPAKPPPAGTQLKTSSVSEAYPTKLSNEENKVLEKLRSNDTTILDVASNNISDAGAKAIAEALKTNQTLTELNIENNNISDAGAKAIAEALKTNQTLTHLGIVNNNISDAGAKVIAEALKTNQTLIVLGIQNNNISDAEAKAIAEAVKKRKVCMVYY</sequence>
<dbReference type="PANTHER" id="PTHR24114:SF2">
    <property type="entry name" value="F-BOX DOMAIN-CONTAINING PROTEIN-RELATED"/>
    <property type="match status" value="1"/>
</dbReference>
<evidence type="ECO:0000313" key="4">
    <source>
        <dbReference type="Proteomes" id="UP000663829"/>
    </source>
</evidence>
<dbReference type="InterPro" id="IPR052394">
    <property type="entry name" value="LRR-containing"/>
</dbReference>